<reference evidence="2 3" key="1">
    <citation type="journal article" date="2018" name="Sci. Rep.">
        <title>Rhizobium tumorigenes sp. nov., a novel plant tumorigenic bacterium isolated from cane gall tumors on thornless blackberry.</title>
        <authorList>
            <person name="Kuzmanovi N."/>
            <person name="Smalla K."/>
            <person name="Gronow S."/>
            <person name="PuBawska J."/>
        </authorList>
    </citation>
    <scope>NUCLEOTIDE SEQUENCE [LARGE SCALE GENOMIC DNA]</scope>
    <source>
        <strain evidence="2 3">CCBAU 85046</strain>
    </source>
</reference>
<proteinExistence type="predicted"/>
<accession>A0A2W4EHL3</accession>
<evidence type="ECO:0000256" key="1">
    <source>
        <dbReference type="SAM" id="SignalP"/>
    </source>
</evidence>
<dbReference type="OrthoDB" id="7889051at2"/>
<keyword evidence="3" id="KW-1185">Reference proteome</keyword>
<name>A0A2W4EHL3_9HYPH</name>
<dbReference type="EMBL" id="PCDP01000048">
    <property type="protein sequence ID" value="PZM10610.1"/>
    <property type="molecule type" value="Genomic_DNA"/>
</dbReference>
<dbReference type="RefSeq" id="WP_111162549.1">
    <property type="nucleotide sequence ID" value="NZ_PCDP01000048.1"/>
</dbReference>
<organism evidence="2 3">
    <name type="scientific">Rhizobium tubonense</name>
    <dbReference type="NCBI Taxonomy" id="484088"/>
    <lineage>
        <taxon>Bacteria</taxon>
        <taxon>Pseudomonadati</taxon>
        <taxon>Pseudomonadota</taxon>
        <taxon>Alphaproteobacteria</taxon>
        <taxon>Hyphomicrobiales</taxon>
        <taxon>Rhizobiaceae</taxon>
        <taxon>Rhizobium/Agrobacterium group</taxon>
        <taxon>Rhizobium</taxon>
    </lineage>
</organism>
<dbReference type="AlphaFoldDB" id="A0A2W4EHL3"/>
<comment type="caution">
    <text evidence="2">The sequence shown here is derived from an EMBL/GenBank/DDBJ whole genome shotgun (WGS) entry which is preliminary data.</text>
</comment>
<evidence type="ECO:0000313" key="3">
    <source>
        <dbReference type="Proteomes" id="UP000248925"/>
    </source>
</evidence>
<sequence>MPHHAAMLMVSTAILLLAAVTTTGSQPLPDAVGRETTFLHSFDGRFAGTGRLERVNGSGHALTCSFKGFSESRRVVLDGRCSTAIIFGTSMRIDIQYNAGTGRYTGSFRESMGTIADLVGSRMGETLSLAFTETPESIRPNPPARLTITRRHRDIVLTLRGTKPGLGQNLDLVLRQS</sequence>
<feature type="signal peptide" evidence="1">
    <location>
        <begin position="1"/>
        <end position="18"/>
    </location>
</feature>
<evidence type="ECO:0000313" key="2">
    <source>
        <dbReference type="EMBL" id="PZM10610.1"/>
    </source>
</evidence>
<gene>
    <name evidence="2" type="ORF">CPY51_22865</name>
</gene>
<dbReference type="Proteomes" id="UP000248925">
    <property type="component" value="Unassembled WGS sequence"/>
</dbReference>
<protein>
    <submittedName>
        <fullName evidence="2">Uncharacterized protein</fullName>
    </submittedName>
</protein>
<feature type="chain" id="PRO_5016115699" evidence="1">
    <location>
        <begin position="19"/>
        <end position="177"/>
    </location>
</feature>
<keyword evidence="1" id="KW-0732">Signal</keyword>